<dbReference type="InterPro" id="IPR027417">
    <property type="entry name" value="P-loop_NTPase"/>
</dbReference>
<feature type="domain" description="UvrD-like helicase ATP-binding" evidence="5">
    <location>
        <begin position="69"/>
        <end position="150"/>
    </location>
</feature>
<dbReference type="GO" id="GO:0016787">
    <property type="term" value="F:hydrolase activity"/>
    <property type="evidence" value="ECO:0007669"/>
    <property type="project" value="UniProtKB-KW"/>
</dbReference>
<dbReference type="Pfam" id="PF00580">
    <property type="entry name" value="UvrD-helicase"/>
    <property type="match status" value="1"/>
</dbReference>
<evidence type="ECO:0000259" key="5">
    <source>
        <dbReference type="Pfam" id="PF00580"/>
    </source>
</evidence>
<gene>
    <name evidence="6" type="ORF">NCTC11224_03079</name>
</gene>
<keyword evidence="1" id="KW-0547">Nucleotide-binding</keyword>
<evidence type="ECO:0000256" key="1">
    <source>
        <dbReference type="ARBA" id="ARBA00022741"/>
    </source>
</evidence>
<reference evidence="6 7" key="1">
    <citation type="submission" date="2018-06" db="EMBL/GenBank/DDBJ databases">
        <authorList>
            <consortium name="Pathogen Informatics"/>
            <person name="Doyle S."/>
        </authorList>
    </citation>
    <scope>NUCLEOTIDE SEQUENCE [LARGE SCALE GENOMIC DNA]</scope>
    <source>
        <strain evidence="6 7">NCTC11224</strain>
    </source>
</reference>
<dbReference type="SUPFAM" id="SSF52540">
    <property type="entry name" value="P-loop containing nucleoside triphosphate hydrolases"/>
    <property type="match status" value="1"/>
</dbReference>
<dbReference type="EMBL" id="UAVW01000011">
    <property type="protein sequence ID" value="SQB14051.1"/>
    <property type="molecule type" value="Genomic_DNA"/>
</dbReference>
<accession>A0A2X2UKI3</accession>
<dbReference type="Gene3D" id="3.40.50.300">
    <property type="entry name" value="P-loop containing nucleotide triphosphate hydrolases"/>
    <property type="match status" value="1"/>
</dbReference>
<evidence type="ECO:0000313" key="7">
    <source>
        <dbReference type="Proteomes" id="UP000251853"/>
    </source>
</evidence>
<evidence type="ECO:0000256" key="4">
    <source>
        <dbReference type="ARBA" id="ARBA00022840"/>
    </source>
</evidence>
<name>A0A2X2UKI3_9FIRM</name>
<dbReference type="PANTHER" id="PTHR11070:SF2">
    <property type="entry name" value="ATP-DEPENDENT DNA HELICASE SRS2"/>
    <property type="match status" value="1"/>
</dbReference>
<evidence type="ECO:0000313" key="6">
    <source>
        <dbReference type="EMBL" id="SQB14051.1"/>
    </source>
</evidence>
<dbReference type="GO" id="GO:0005524">
    <property type="term" value="F:ATP binding"/>
    <property type="evidence" value="ECO:0007669"/>
    <property type="project" value="UniProtKB-KW"/>
</dbReference>
<dbReference type="AlphaFoldDB" id="A0A2X2UKI3"/>
<organism evidence="6 7">
    <name type="scientific">Enterocloster clostridioformis</name>
    <dbReference type="NCBI Taxonomy" id="1531"/>
    <lineage>
        <taxon>Bacteria</taxon>
        <taxon>Bacillati</taxon>
        <taxon>Bacillota</taxon>
        <taxon>Clostridia</taxon>
        <taxon>Lachnospirales</taxon>
        <taxon>Lachnospiraceae</taxon>
        <taxon>Enterocloster</taxon>
    </lineage>
</organism>
<protein>
    <submittedName>
        <fullName evidence="6">DNA-dependent helicase II</fullName>
    </submittedName>
</protein>
<dbReference type="GO" id="GO:0003677">
    <property type="term" value="F:DNA binding"/>
    <property type="evidence" value="ECO:0007669"/>
    <property type="project" value="InterPro"/>
</dbReference>
<sequence length="500" mass="57438">MLNRIQNNAKYRTLDFVTKNSFETGGQFTERLEHIQALYVRDDGALCVGKQKRALAGADKPSTKQYNALIADLLKYEGIMRYQDAYSYAKTAVDDLSETYTDLFSSRFQYVFIDEYQDCNSIQRQAITTIFNSAKCTVIKIGDSDQAIYNSSEDKTPDWVPQDGFLPIMTSCRYNQEIANVICKLKKGNKNIVTFAGKTGDKPVLLVFDPEKIDRVISGFINALETHDLYDNKGIYKAIGAVRKKDSSGLKIGSYWSEFDGSVKKQGEYNYWVLVDEIATSLAEGNLYKAERIVRKLLCRIFHYAQVRNPISGKEYSITTIKRSLDDEYREIYRQWIYEISRMQNIERETIDCLMRQKINELLKIKNINVDDIFDCLPEYFLDKVAVVSQTEKSEKNVLIDPIRGRRIEFDTIHGVKGETHDATLYLETDRQGASDLNRILPYYGVGKLGSSDLFDYSRKLAYVGMSRPKKLLCVAMQAKTFEKSKGVFADDWEIIDLRE</sequence>
<keyword evidence="3 6" id="KW-0347">Helicase</keyword>
<evidence type="ECO:0000256" key="2">
    <source>
        <dbReference type="ARBA" id="ARBA00022801"/>
    </source>
</evidence>
<keyword evidence="4" id="KW-0067">ATP-binding</keyword>
<dbReference type="GO" id="GO:0000725">
    <property type="term" value="P:recombinational repair"/>
    <property type="evidence" value="ECO:0007669"/>
    <property type="project" value="TreeGrafter"/>
</dbReference>
<dbReference type="InterPro" id="IPR014016">
    <property type="entry name" value="UvrD-like_ATP-bd"/>
</dbReference>
<dbReference type="PANTHER" id="PTHR11070">
    <property type="entry name" value="UVRD / RECB / PCRA DNA HELICASE FAMILY MEMBER"/>
    <property type="match status" value="1"/>
</dbReference>
<dbReference type="Proteomes" id="UP000251853">
    <property type="component" value="Unassembled WGS sequence"/>
</dbReference>
<evidence type="ECO:0000256" key="3">
    <source>
        <dbReference type="ARBA" id="ARBA00022806"/>
    </source>
</evidence>
<dbReference type="GO" id="GO:0043138">
    <property type="term" value="F:3'-5' DNA helicase activity"/>
    <property type="evidence" value="ECO:0007669"/>
    <property type="project" value="TreeGrafter"/>
</dbReference>
<dbReference type="GO" id="GO:0005829">
    <property type="term" value="C:cytosol"/>
    <property type="evidence" value="ECO:0007669"/>
    <property type="project" value="TreeGrafter"/>
</dbReference>
<proteinExistence type="predicted"/>
<dbReference type="InterPro" id="IPR000212">
    <property type="entry name" value="DNA_helicase_UvrD/REP"/>
</dbReference>
<keyword evidence="2" id="KW-0378">Hydrolase</keyword>
<keyword evidence="7" id="KW-1185">Reference proteome</keyword>